<evidence type="ECO:0000313" key="5">
    <source>
        <dbReference type="EMBL" id="KAG2501332.1"/>
    </source>
</evidence>
<keyword evidence="6" id="KW-1185">Reference proteome</keyword>
<keyword evidence="3" id="KW-0812">Transmembrane</keyword>
<evidence type="ECO:0000256" key="2">
    <source>
        <dbReference type="SAM" id="MobiDB-lite"/>
    </source>
</evidence>
<dbReference type="SUPFAM" id="SSF52540">
    <property type="entry name" value="P-loop containing nucleoside triphosphate hydrolases"/>
    <property type="match status" value="1"/>
</dbReference>
<dbReference type="PANTHER" id="PTHR15723">
    <property type="entry name" value="CARBOHYDRATE SULFOTRANSFERASE 15"/>
    <property type="match status" value="1"/>
</dbReference>
<dbReference type="OrthoDB" id="526228at2759"/>
<dbReference type="GO" id="GO:0050659">
    <property type="term" value="F:N-acetylgalactosamine 4-sulfate 6-O-sulfotransferase activity"/>
    <property type="evidence" value="ECO:0007669"/>
    <property type="project" value="TreeGrafter"/>
</dbReference>
<feature type="compositionally biased region" description="Basic residues" evidence="2">
    <location>
        <begin position="1"/>
        <end position="11"/>
    </location>
</feature>
<reference evidence="5" key="1">
    <citation type="journal article" date="2020" name="bioRxiv">
        <title>Comparative genomics of Chlamydomonas.</title>
        <authorList>
            <person name="Craig R.J."/>
            <person name="Hasan A.R."/>
            <person name="Ness R.W."/>
            <person name="Keightley P.D."/>
        </authorList>
    </citation>
    <scope>NUCLEOTIDE SEQUENCE</scope>
    <source>
        <strain evidence="5">CCAP 11/70</strain>
    </source>
</reference>
<keyword evidence="3" id="KW-0472">Membrane</keyword>
<feature type="region of interest" description="Disordered" evidence="2">
    <location>
        <begin position="1"/>
        <end position="21"/>
    </location>
</feature>
<dbReference type="AlphaFoldDB" id="A0A835YEC9"/>
<evidence type="ECO:0000259" key="4">
    <source>
        <dbReference type="Pfam" id="PF00685"/>
    </source>
</evidence>
<evidence type="ECO:0000256" key="3">
    <source>
        <dbReference type="SAM" id="Phobius"/>
    </source>
</evidence>
<sequence length="476" mass="53283">MSSTHLQHRRIGGPPRPPKSSATIWKERAISAFVTLFVLGGFAVVIWSVAGGYIPHHQRHLKTGGVSGGSSAVSAAALKPKNADLTPETIDRYRKAAKVLNAEVMAPIPEKFDDGYKNPCWTAADGQFRCLPYAYVAGQFHAGALGLSERLKRHPDIATDVCSQCQFWAEEAKLMSFYLDNMKAASVAIKAAPQNKVLLDHSPSTFGFYWAGGQKAHMGFQEAMRPCYEGCVQAFNKDKVEPVHDCMGRKCYNSSLAADRGKAATAGIDYETEQHNPLLIRAVYGARPPKMIVLVREPIARLYSAYHNYPHYHTKYGKSSAGFTAYVKEQVGAFRDCARDYGEERCALVFEALGSREEKIYFHADQLMRGMYGLFLEIWQRFIPPSHWLIIDADEYFNNEAATLERVVDFLGLTKANETVMKDMTSLPKAPTYASGQEPIQPEAKKILKDLYKPYNTKLAQVTGDPRYEKWNRDEL</sequence>
<keyword evidence="1" id="KW-0808">Transferase</keyword>
<dbReference type="Proteomes" id="UP000612055">
    <property type="component" value="Unassembled WGS sequence"/>
</dbReference>
<name>A0A835YEC9_9CHLO</name>
<dbReference type="InterPro" id="IPR000863">
    <property type="entry name" value="Sulfotransferase_dom"/>
</dbReference>
<comment type="similarity">
    <text evidence="1">Belongs to the sulfotransferase 1 family.</text>
</comment>
<organism evidence="5 6">
    <name type="scientific">Edaphochlamys debaryana</name>
    <dbReference type="NCBI Taxonomy" id="47281"/>
    <lineage>
        <taxon>Eukaryota</taxon>
        <taxon>Viridiplantae</taxon>
        <taxon>Chlorophyta</taxon>
        <taxon>core chlorophytes</taxon>
        <taxon>Chlorophyceae</taxon>
        <taxon>CS clade</taxon>
        <taxon>Chlamydomonadales</taxon>
        <taxon>Chlamydomonadales incertae sedis</taxon>
        <taxon>Edaphochlamys</taxon>
    </lineage>
</organism>
<keyword evidence="3" id="KW-1133">Transmembrane helix</keyword>
<dbReference type="Gene3D" id="3.40.50.300">
    <property type="entry name" value="P-loop containing nucleotide triphosphate hydrolases"/>
    <property type="match status" value="1"/>
</dbReference>
<proteinExistence type="inferred from homology"/>
<accession>A0A835YEC9</accession>
<comment type="caution">
    <text evidence="5">The sequence shown here is derived from an EMBL/GenBank/DDBJ whole genome shotgun (WGS) entry which is preliminary data.</text>
</comment>
<dbReference type="GO" id="GO:0019319">
    <property type="term" value="P:hexose biosynthetic process"/>
    <property type="evidence" value="ECO:0007669"/>
    <property type="project" value="TreeGrafter"/>
</dbReference>
<protein>
    <recommendedName>
        <fullName evidence="1">Sulfotransferase</fullName>
        <ecNumber evidence="1">2.8.2.-</ecNumber>
    </recommendedName>
</protein>
<evidence type="ECO:0000256" key="1">
    <source>
        <dbReference type="RuleBase" id="RU361155"/>
    </source>
</evidence>
<dbReference type="EMBL" id="JAEHOE010000002">
    <property type="protein sequence ID" value="KAG2501332.1"/>
    <property type="molecule type" value="Genomic_DNA"/>
</dbReference>
<dbReference type="PANTHER" id="PTHR15723:SF0">
    <property type="entry name" value="CARBOHYDRATE SULFOTRANSFERASE 15"/>
    <property type="match status" value="1"/>
</dbReference>
<gene>
    <name evidence="5" type="ORF">HYH03_001123</name>
</gene>
<dbReference type="InterPro" id="IPR052654">
    <property type="entry name" value="CS_Sulfotransferase"/>
</dbReference>
<dbReference type="InterPro" id="IPR027417">
    <property type="entry name" value="P-loop_NTPase"/>
</dbReference>
<dbReference type="Pfam" id="PF00685">
    <property type="entry name" value="Sulfotransfer_1"/>
    <property type="match status" value="1"/>
</dbReference>
<dbReference type="EC" id="2.8.2.-" evidence="1"/>
<feature type="transmembrane region" description="Helical" evidence="3">
    <location>
        <begin position="29"/>
        <end position="50"/>
    </location>
</feature>
<feature type="domain" description="Sulfotransferase" evidence="4">
    <location>
        <begin position="289"/>
        <end position="420"/>
    </location>
</feature>
<evidence type="ECO:0000313" key="6">
    <source>
        <dbReference type="Proteomes" id="UP000612055"/>
    </source>
</evidence>